<dbReference type="PANTHER" id="PTHR11088:SF60">
    <property type="entry name" value="TRNA DIMETHYLALLYLTRANSFERASE"/>
    <property type="match status" value="1"/>
</dbReference>
<dbReference type="InterPro" id="IPR027417">
    <property type="entry name" value="P-loop_NTPase"/>
</dbReference>
<keyword evidence="4" id="KW-0067">ATP-binding</keyword>
<comment type="caution">
    <text evidence="5">The sequence shown here is derived from an EMBL/GenBank/DDBJ whole genome shotgun (WGS) entry which is preliminary data.</text>
</comment>
<accession>A0A4R1BHB7</accession>
<comment type="similarity">
    <text evidence="1">Belongs to the IPP transferase family.</text>
</comment>
<proteinExistence type="inferred from homology"/>
<evidence type="ECO:0000256" key="4">
    <source>
        <dbReference type="ARBA" id="ARBA00022840"/>
    </source>
</evidence>
<reference evidence="5 6" key="1">
    <citation type="submission" date="2019-03" db="EMBL/GenBank/DDBJ databases">
        <title>Whole genome sequence of a novel Rubrobacter taiwanensis strain, isolated from Yellowstone National Park.</title>
        <authorList>
            <person name="Freed S."/>
            <person name="Ramaley R.F."/>
            <person name="Kyndt J.A."/>
        </authorList>
    </citation>
    <scope>NUCLEOTIDE SEQUENCE [LARGE SCALE GENOMIC DNA]</scope>
    <source>
        <strain evidence="5 6">Yellowstone</strain>
    </source>
</reference>
<evidence type="ECO:0000256" key="1">
    <source>
        <dbReference type="ARBA" id="ARBA00005842"/>
    </source>
</evidence>
<dbReference type="PANTHER" id="PTHR11088">
    <property type="entry name" value="TRNA DIMETHYLALLYLTRANSFERASE"/>
    <property type="match status" value="1"/>
</dbReference>
<dbReference type="RefSeq" id="WP_132690637.1">
    <property type="nucleotide sequence ID" value="NZ_SKBU01000015.1"/>
</dbReference>
<keyword evidence="6" id="KW-1185">Reference proteome</keyword>
<evidence type="ECO:0000313" key="6">
    <source>
        <dbReference type="Proteomes" id="UP000295244"/>
    </source>
</evidence>
<evidence type="ECO:0000256" key="2">
    <source>
        <dbReference type="ARBA" id="ARBA00022679"/>
    </source>
</evidence>
<protein>
    <recommendedName>
        <fullName evidence="7">tRNA dimethylallyltransferase</fullName>
    </recommendedName>
</protein>
<sequence length="238" mass="27412">MQVYREIPVISNQHRRHPAYLTGIISVEDSWTVADHSRAAREIIERSEAPAVLDAGTGMYLNATILEIPLAPAVPQEIRARAQRLARSAENPRRRARELELQLAGTPARGSIWEGRPRYDVQIIYLRPERSRLDARIAARSRHITRHGLQEAQRLLQMNPNPSVRDAVGVREMMQAARRRISPQEAEEKINIRTRQLARRQLRWFDKLIRTLPENTPVTVAETPQEIMHSMHDIICAR</sequence>
<dbReference type="GO" id="GO:0052381">
    <property type="term" value="F:tRNA dimethylallyltransferase activity"/>
    <property type="evidence" value="ECO:0007669"/>
    <property type="project" value="TreeGrafter"/>
</dbReference>
<dbReference type="GO" id="GO:0006400">
    <property type="term" value="P:tRNA modification"/>
    <property type="evidence" value="ECO:0007669"/>
    <property type="project" value="TreeGrafter"/>
</dbReference>
<gene>
    <name evidence="5" type="ORF">E0L93_07695</name>
</gene>
<dbReference type="InterPro" id="IPR039657">
    <property type="entry name" value="Dimethylallyltransferase"/>
</dbReference>
<keyword evidence="3" id="KW-0547">Nucleotide-binding</keyword>
<dbReference type="GO" id="GO:0005524">
    <property type="term" value="F:ATP binding"/>
    <property type="evidence" value="ECO:0007669"/>
    <property type="project" value="UniProtKB-KW"/>
</dbReference>
<evidence type="ECO:0008006" key="7">
    <source>
        <dbReference type="Google" id="ProtNLM"/>
    </source>
</evidence>
<dbReference type="Gene3D" id="3.40.50.300">
    <property type="entry name" value="P-loop containing nucleotide triphosphate hydrolases"/>
    <property type="match status" value="1"/>
</dbReference>
<organism evidence="5 6">
    <name type="scientific">Rubrobacter taiwanensis</name>
    <dbReference type="NCBI Taxonomy" id="185139"/>
    <lineage>
        <taxon>Bacteria</taxon>
        <taxon>Bacillati</taxon>
        <taxon>Actinomycetota</taxon>
        <taxon>Rubrobacteria</taxon>
        <taxon>Rubrobacterales</taxon>
        <taxon>Rubrobacteraceae</taxon>
        <taxon>Rubrobacter</taxon>
    </lineage>
</organism>
<dbReference type="Proteomes" id="UP000295244">
    <property type="component" value="Unassembled WGS sequence"/>
</dbReference>
<name>A0A4R1BHB7_9ACTN</name>
<evidence type="ECO:0000313" key="5">
    <source>
        <dbReference type="EMBL" id="TCJ16619.1"/>
    </source>
</evidence>
<evidence type="ECO:0000256" key="3">
    <source>
        <dbReference type="ARBA" id="ARBA00022741"/>
    </source>
</evidence>
<dbReference type="EMBL" id="SKBU01000015">
    <property type="protein sequence ID" value="TCJ16619.1"/>
    <property type="molecule type" value="Genomic_DNA"/>
</dbReference>
<dbReference type="AlphaFoldDB" id="A0A4R1BHB7"/>
<dbReference type="Pfam" id="PF01715">
    <property type="entry name" value="IPPT"/>
    <property type="match status" value="1"/>
</dbReference>
<dbReference type="OrthoDB" id="9776390at2"/>
<keyword evidence="2" id="KW-0808">Transferase</keyword>